<dbReference type="Gene3D" id="4.10.320.10">
    <property type="entry name" value="E3-binding domain"/>
    <property type="match status" value="1"/>
</dbReference>
<dbReference type="SUPFAM" id="SSF47005">
    <property type="entry name" value="Peripheral subunit-binding domain of 2-oxo acid dehydrogenase complex"/>
    <property type="match status" value="1"/>
</dbReference>
<dbReference type="AlphaFoldDB" id="A0AAD9VN70"/>
<feature type="domain" description="Lipoyl-binding" evidence="12">
    <location>
        <begin position="35"/>
        <end position="110"/>
    </location>
</feature>
<keyword evidence="6" id="KW-0809">Transit peptide</keyword>
<dbReference type="Pfam" id="PF02817">
    <property type="entry name" value="E3_binding"/>
    <property type="match status" value="1"/>
</dbReference>
<dbReference type="GO" id="GO:0043754">
    <property type="term" value="F:dihydrolipoamide branched chain acyltransferase activity"/>
    <property type="evidence" value="ECO:0007669"/>
    <property type="project" value="UniProtKB-EC"/>
</dbReference>
<dbReference type="Pfam" id="PF00364">
    <property type="entry name" value="Biotin_lipoyl"/>
    <property type="match status" value="1"/>
</dbReference>
<dbReference type="InterPro" id="IPR050743">
    <property type="entry name" value="2-oxoacid_DH_E2_comp"/>
</dbReference>
<gene>
    <name evidence="14" type="ORF">KPH14_005901</name>
</gene>
<dbReference type="PROSITE" id="PS00189">
    <property type="entry name" value="LIPOYL"/>
    <property type="match status" value="1"/>
</dbReference>
<evidence type="ECO:0000259" key="12">
    <source>
        <dbReference type="PROSITE" id="PS50968"/>
    </source>
</evidence>
<evidence type="ECO:0000256" key="5">
    <source>
        <dbReference type="ARBA" id="ARBA00022823"/>
    </source>
</evidence>
<evidence type="ECO:0000256" key="3">
    <source>
        <dbReference type="ARBA" id="ARBA00007317"/>
    </source>
</evidence>
<proteinExistence type="inferred from homology"/>
<dbReference type="FunFam" id="3.30.559.10:FF:000027">
    <property type="entry name" value="Dihydrolipoamide acetyltransferase component of pyruvate dehydrogenase complex"/>
    <property type="match status" value="1"/>
</dbReference>
<dbReference type="InterPro" id="IPR001078">
    <property type="entry name" value="2-oxoacid_DH_actylTfrase"/>
</dbReference>
<keyword evidence="15" id="KW-1185">Reference proteome</keyword>
<accession>A0AAD9VN70</accession>
<evidence type="ECO:0000256" key="7">
    <source>
        <dbReference type="ARBA" id="ARBA00023128"/>
    </source>
</evidence>
<comment type="similarity">
    <text evidence="3 10">Belongs to the 2-oxoacid dehydrogenase family.</text>
</comment>
<feature type="region of interest" description="Disordered" evidence="11">
    <location>
        <begin position="120"/>
        <end position="161"/>
    </location>
</feature>
<evidence type="ECO:0000256" key="8">
    <source>
        <dbReference type="ARBA" id="ARBA00023315"/>
    </source>
</evidence>
<dbReference type="InterPro" id="IPR036625">
    <property type="entry name" value="E3-bd_dom_sf"/>
</dbReference>
<comment type="subcellular location">
    <subcellularLocation>
        <location evidence="2">Mitochondrion matrix</location>
    </subcellularLocation>
</comment>
<evidence type="ECO:0000256" key="10">
    <source>
        <dbReference type="RuleBase" id="RU003423"/>
    </source>
</evidence>
<dbReference type="Pfam" id="PF00198">
    <property type="entry name" value="2-oxoacid_dh"/>
    <property type="match status" value="1"/>
</dbReference>
<dbReference type="GO" id="GO:0031405">
    <property type="term" value="F:lipoic acid binding"/>
    <property type="evidence" value="ECO:0007669"/>
    <property type="project" value="TreeGrafter"/>
</dbReference>
<reference evidence="14" key="1">
    <citation type="submission" date="2021-08" db="EMBL/GenBank/DDBJ databases">
        <authorList>
            <person name="Misof B."/>
            <person name="Oliver O."/>
            <person name="Podsiadlowski L."/>
            <person name="Donath A."/>
            <person name="Peters R."/>
            <person name="Mayer C."/>
            <person name="Rust J."/>
            <person name="Gunkel S."/>
            <person name="Lesny P."/>
            <person name="Martin S."/>
            <person name="Oeyen J.P."/>
            <person name="Petersen M."/>
            <person name="Panagiotis P."/>
            <person name="Wilbrandt J."/>
            <person name="Tanja T."/>
        </authorList>
    </citation>
    <scope>NUCLEOTIDE SEQUENCE</scope>
    <source>
        <strain evidence="14">GBR_01_08_01A</strain>
        <tissue evidence="14">Thorax + abdomen</tissue>
    </source>
</reference>
<keyword evidence="8 10" id="KW-0012">Acyltransferase</keyword>
<dbReference type="SUPFAM" id="SSF52777">
    <property type="entry name" value="CoA-dependent acyltransferases"/>
    <property type="match status" value="1"/>
</dbReference>
<dbReference type="PANTHER" id="PTHR43178">
    <property type="entry name" value="DIHYDROLIPOAMIDE ACETYLTRANSFERASE COMPONENT OF PYRUVATE DEHYDROGENASE COMPLEX"/>
    <property type="match status" value="1"/>
</dbReference>
<evidence type="ECO:0000256" key="11">
    <source>
        <dbReference type="SAM" id="MobiDB-lite"/>
    </source>
</evidence>
<dbReference type="Gene3D" id="2.40.50.100">
    <property type="match status" value="1"/>
</dbReference>
<reference evidence="14" key="2">
    <citation type="journal article" date="2023" name="Commun. Biol.">
        <title>Intrasexual cuticular hydrocarbon dimorphism in a wasp sheds light on hydrocarbon biosynthesis genes in Hymenoptera.</title>
        <authorList>
            <person name="Moris V.C."/>
            <person name="Podsiadlowski L."/>
            <person name="Martin S."/>
            <person name="Oeyen J.P."/>
            <person name="Donath A."/>
            <person name="Petersen M."/>
            <person name="Wilbrandt J."/>
            <person name="Misof B."/>
            <person name="Liedtke D."/>
            <person name="Thamm M."/>
            <person name="Scheiner R."/>
            <person name="Schmitt T."/>
            <person name="Niehuis O."/>
        </authorList>
    </citation>
    <scope>NUCLEOTIDE SEQUENCE</scope>
    <source>
        <strain evidence="14">GBR_01_08_01A</strain>
    </source>
</reference>
<feature type="compositionally biased region" description="Basic and acidic residues" evidence="11">
    <location>
        <begin position="145"/>
        <end position="158"/>
    </location>
</feature>
<dbReference type="GO" id="GO:0005829">
    <property type="term" value="C:cytosol"/>
    <property type="evidence" value="ECO:0007669"/>
    <property type="project" value="UniProtKB-ARBA"/>
</dbReference>
<dbReference type="GO" id="GO:0016407">
    <property type="term" value="F:acetyltransferase activity"/>
    <property type="evidence" value="ECO:0007669"/>
    <property type="project" value="TreeGrafter"/>
</dbReference>
<dbReference type="InterPro" id="IPR011053">
    <property type="entry name" value="Single_hybrid_motif"/>
</dbReference>
<dbReference type="PROSITE" id="PS50968">
    <property type="entry name" value="BIOTINYL_LIPOYL"/>
    <property type="match status" value="1"/>
</dbReference>
<evidence type="ECO:0000256" key="2">
    <source>
        <dbReference type="ARBA" id="ARBA00004305"/>
    </source>
</evidence>
<dbReference type="Gene3D" id="3.30.559.10">
    <property type="entry name" value="Chloramphenicol acetyltransferase-like domain"/>
    <property type="match status" value="1"/>
</dbReference>
<dbReference type="InterPro" id="IPR004167">
    <property type="entry name" value="PSBD"/>
</dbReference>
<dbReference type="PANTHER" id="PTHR43178:SF5">
    <property type="entry name" value="LIPOAMIDE ACYLTRANSFERASE COMPONENT OF BRANCHED-CHAIN ALPHA-KETO ACID DEHYDROGENASE COMPLEX, MITOCHONDRIAL"/>
    <property type="match status" value="1"/>
</dbReference>
<name>A0AAD9VN70_9HYME</name>
<dbReference type="EMBL" id="JAIFRP010000045">
    <property type="protein sequence ID" value="KAK2580818.1"/>
    <property type="molecule type" value="Genomic_DNA"/>
</dbReference>
<feature type="compositionally biased region" description="Basic and acidic residues" evidence="11">
    <location>
        <begin position="120"/>
        <end position="138"/>
    </location>
</feature>
<dbReference type="SUPFAM" id="SSF51230">
    <property type="entry name" value="Single hybrid motif"/>
    <property type="match status" value="1"/>
</dbReference>
<comment type="cofactor">
    <cofactor evidence="1 10">
        <name>(R)-lipoate</name>
        <dbReference type="ChEBI" id="CHEBI:83088"/>
    </cofactor>
</comment>
<evidence type="ECO:0000256" key="6">
    <source>
        <dbReference type="ARBA" id="ARBA00022946"/>
    </source>
</evidence>
<evidence type="ECO:0000259" key="13">
    <source>
        <dbReference type="PROSITE" id="PS51826"/>
    </source>
</evidence>
<dbReference type="InterPro" id="IPR023213">
    <property type="entry name" value="CAT-like_dom_sf"/>
</dbReference>
<evidence type="ECO:0000313" key="15">
    <source>
        <dbReference type="Proteomes" id="UP001258017"/>
    </source>
</evidence>
<keyword evidence="5 10" id="KW-0450">Lipoyl</keyword>
<dbReference type="Proteomes" id="UP001258017">
    <property type="component" value="Unassembled WGS sequence"/>
</dbReference>
<evidence type="ECO:0000256" key="9">
    <source>
        <dbReference type="ARBA" id="ARBA00051775"/>
    </source>
</evidence>
<feature type="domain" description="Peripheral subunit-binding (PSBD)" evidence="13">
    <location>
        <begin position="166"/>
        <end position="203"/>
    </location>
</feature>
<evidence type="ECO:0000256" key="4">
    <source>
        <dbReference type="ARBA" id="ARBA00022679"/>
    </source>
</evidence>
<comment type="catalytic activity">
    <reaction evidence="9">
        <text>N(6)-[(R)-dihydrolipoyl]-L-lysyl-[protein] + 2-methylpropanoyl-CoA = N(6)-[(R)-S(8)-2-methylpropanoyldihydrolipoyl]-L-lysyl-[protein] + CoA</text>
        <dbReference type="Rhea" id="RHEA:18865"/>
        <dbReference type="Rhea" id="RHEA-COMP:10475"/>
        <dbReference type="Rhea" id="RHEA-COMP:10497"/>
        <dbReference type="ChEBI" id="CHEBI:57287"/>
        <dbReference type="ChEBI" id="CHEBI:57338"/>
        <dbReference type="ChEBI" id="CHEBI:83100"/>
        <dbReference type="ChEBI" id="CHEBI:83142"/>
        <dbReference type="EC" id="2.3.1.168"/>
    </reaction>
    <physiologicalReaction direction="left-to-right" evidence="9">
        <dbReference type="Rhea" id="RHEA:18866"/>
    </physiologicalReaction>
</comment>
<dbReference type="EC" id="2.3.1.-" evidence="10"/>
<dbReference type="CDD" id="cd06849">
    <property type="entry name" value="lipoyl_domain"/>
    <property type="match status" value="1"/>
</dbReference>
<dbReference type="FunFam" id="4.10.320.10:FF:000002">
    <property type="entry name" value="Dihydrolipoamide acetyltransferase component of pyruvate dehydrogenase complex"/>
    <property type="match status" value="1"/>
</dbReference>
<keyword evidence="7" id="KW-0496">Mitochondrion</keyword>
<protein>
    <recommendedName>
        <fullName evidence="10">Dihydrolipoamide acetyltransferase component of pyruvate dehydrogenase complex</fullName>
        <ecNumber evidence="10">2.3.1.-</ecNumber>
    </recommendedName>
</protein>
<evidence type="ECO:0000256" key="1">
    <source>
        <dbReference type="ARBA" id="ARBA00001938"/>
    </source>
</evidence>
<comment type="caution">
    <text evidence="14">The sequence shown here is derived from an EMBL/GenBank/DDBJ whole genome shotgun (WGS) entry which is preliminary data.</text>
</comment>
<sequence>MAFTLRLGSIVRLSKNGCTSKHRFLSLSSLRSGTIVPFKLSDIGEGIRDVTVKEWFVKPGDKVSQFDNICEVQSDKASVTITSRYDGLVKRLHYKVDDIVLVGESLVDIELDDEEKNVADVPAKEKVQEKNGKPKEEAGSSGSERNIEKDDESRRGEQPIEEIQIMATPAVRRLATENNINLADVIATGKAGRVLKEDVLAHLEKLAAKKEIGDVPRSIGKTFPIKRYSKHMWKTMTQSLSIPHFVYSDECNVTELIRYRNQVRDSIKEQGISLSLMPFIIKAASKALRVAPELNGWLDEDKECVQICERHNIGIAMDTPEGLVVPNIKDVQNLSILCIAKELNRLQELGKKASIPLADLTDATISLSNIGVVGGTYTKPVILSPQVIIGAFGKVQKLPRFDEKDNVIAANIISVSWAADHRVVDGVTMAKYSNLWKYYIEHPVELMLGV</sequence>
<dbReference type="PROSITE" id="PS51826">
    <property type="entry name" value="PSBD"/>
    <property type="match status" value="1"/>
</dbReference>
<dbReference type="InterPro" id="IPR000089">
    <property type="entry name" value="Biotin_lipoyl"/>
</dbReference>
<evidence type="ECO:0000313" key="14">
    <source>
        <dbReference type="EMBL" id="KAK2580818.1"/>
    </source>
</evidence>
<organism evidence="14 15">
    <name type="scientific">Odynerus spinipes</name>
    <dbReference type="NCBI Taxonomy" id="1348599"/>
    <lineage>
        <taxon>Eukaryota</taxon>
        <taxon>Metazoa</taxon>
        <taxon>Ecdysozoa</taxon>
        <taxon>Arthropoda</taxon>
        <taxon>Hexapoda</taxon>
        <taxon>Insecta</taxon>
        <taxon>Pterygota</taxon>
        <taxon>Neoptera</taxon>
        <taxon>Endopterygota</taxon>
        <taxon>Hymenoptera</taxon>
        <taxon>Apocrita</taxon>
        <taxon>Aculeata</taxon>
        <taxon>Vespoidea</taxon>
        <taxon>Vespidae</taxon>
        <taxon>Eumeninae</taxon>
        <taxon>Odynerus</taxon>
    </lineage>
</organism>
<dbReference type="GO" id="GO:0005759">
    <property type="term" value="C:mitochondrial matrix"/>
    <property type="evidence" value="ECO:0007669"/>
    <property type="project" value="UniProtKB-SubCell"/>
</dbReference>
<keyword evidence="4 10" id="KW-0808">Transferase</keyword>
<dbReference type="FunFam" id="2.40.50.100:FF:000013">
    <property type="entry name" value="Dihydrolipoamide acetyltransferase component of pyruvate dehydrogenase complex"/>
    <property type="match status" value="1"/>
</dbReference>
<dbReference type="InterPro" id="IPR003016">
    <property type="entry name" value="2-oxoA_DH_lipoyl-BS"/>
</dbReference>